<dbReference type="InterPro" id="IPR036390">
    <property type="entry name" value="WH_DNA-bd_sf"/>
</dbReference>
<keyword evidence="3" id="KW-0804">Transcription</keyword>
<keyword evidence="2 6" id="KW-0238">DNA-binding</keyword>
<evidence type="ECO:0000256" key="3">
    <source>
        <dbReference type="ARBA" id="ARBA00023163"/>
    </source>
</evidence>
<gene>
    <name evidence="6" type="ORF">GGQ63_001990</name>
</gene>
<dbReference type="AlphaFoldDB" id="A0A7W9FLQ7"/>
<dbReference type="SUPFAM" id="SSF46785">
    <property type="entry name" value="Winged helix' DNA-binding domain"/>
    <property type="match status" value="1"/>
</dbReference>
<name>A0A7W9FLQ7_9HYPH</name>
<keyword evidence="1" id="KW-0805">Transcription regulation</keyword>
<dbReference type="GO" id="GO:0003677">
    <property type="term" value="F:DNA binding"/>
    <property type="evidence" value="ECO:0007669"/>
    <property type="project" value="UniProtKB-KW"/>
</dbReference>
<evidence type="ECO:0000256" key="4">
    <source>
        <dbReference type="SAM" id="MobiDB-lite"/>
    </source>
</evidence>
<dbReference type="RefSeq" id="WP_343061123.1">
    <property type="nucleotide sequence ID" value="NZ_JACHOO010000003.1"/>
</dbReference>
<evidence type="ECO:0000259" key="5">
    <source>
        <dbReference type="PROSITE" id="PS50995"/>
    </source>
</evidence>
<comment type="caution">
    <text evidence="6">The sequence shown here is derived from an EMBL/GenBank/DDBJ whole genome shotgun (WGS) entry which is preliminary data.</text>
</comment>
<dbReference type="InterPro" id="IPR023187">
    <property type="entry name" value="Tscrpt_reg_MarR-type_CS"/>
</dbReference>
<evidence type="ECO:0000256" key="1">
    <source>
        <dbReference type="ARBA" id="ARBA00023015"/>
    </source>
</evidence>
<dbReference type="PROSITE" id="PS01117">
    <property type="entry name" value="HTH_MARR_1"/>
    <property type="match status" value="1"/>
</dbReference>
<dbReference type="InterPro" id="IPR039422">
    <property type="entry name" value="MarR/SlyA-like"/>
</dbReference>
<dbReference type="GO" id="GO:0003700">
    <property type="term" value="F:DNA-binding transcription factor activity"/>
    <property type="evidence" value="ECO:0007669"/>
    <property type="project" value="InterPro"/>
</dbReference>
<sequence length="187" mass="20374">MSEGRAGMAERRGRKRKEAVPGADVSDGPLSPEDIARLYAATGYDLPSHPAHLIRRAHQRATQRFQELMGRHGLTPTQMAALATVLRYGEVSQNQLGRLTAMDPSTISIVVRKLLKLGLVVGVASETDQRLSLIRMTPKGVRTTLPLLDQSAEVGRRVLSPLTAEEQEIFLSLLKRVAAGDETAADE</sequence>
<dbReference type="Pfam" id="PF12802">
    <property type="entry name" value="MarR_2"/>
    <property type="match status" value="1"/>
</dbReference>
<reference evidence="6 7" key="1">
    <citation type="submission" date="2020-08" db="EMBL/GenBank/DDBJ databases">
        <title>Genomic Encyclopedia of Type Strains, Phase IV (KMG-IV): sequencing the most valuable type-strain genomes for metagenomic binning, comparative biology and taxonomic classification.</title>
        <authorList>
            <person name="Goeker M."/>
        </authorList>
    </citation>
    <scope>NUCLEOTIDE SEQUENCE [LARGE SCALE GENOMIC DNA]</scope>
    <source>
        <strain evidence="6 7">DSM 16268</strain>
    </source>
</reference>
<dbReference type="GO" id="GO:0006950">
    <property type="term" value="P:response to stress"/>
    <property type="evidence" value="ECO:0007669"/>
    <property type="project" value="TreeGrafter"/>
</dbReference>
<protein>
    <submittedName>
        <fullName evidence="6">DNA-binding MarR family transcriptional regulator</fullName>
    </submittedName>
</protein>
<feature type="region of interest" description="Disordered" evidence="4">
    <location>
        <begin position="1"/>
        <end position="29"/>
    </location>
</feature>
<evidence type="ECO:0000313" key="7">
    <source>
        <dbReference type="Proteomes" id="UP000523821"/>
    </source>
</evidence>
<dbReference type="Proteomes" id="UP000523821">
    <property type="component" value="Unassembled WGS sequence"/>
</dbReference>
<organism evidence="6 7">
    <name type="scientific">Prosthecomicrobium pneumaticum</name>
    <dbReference type="NCBI Taxonomy" id="81895"/>
    <lineage>
        <taxon>Bacteria</taxon>
        <taxon>Pseudomonadati</taxon>
        <taxon>Pseudomonadota</taxon>
        <taxon>Alphaproteobacteria</taxon>
        <taxon>Hyphomicrobiales</taxon>
        <taxon>Kaistiaceae</taxon>
        <taxon>Prosthecomicrobium</taxon>
    </lineage>
</organism>
<dbReference type="InterPro" id="IPR036388">
    <property type="entry name" value="WH-like_DNA-bd_sf"/>
</dbReference>
<dbReference type="PROSITE" id="PS50995">
    <property type="entry name" value="HTH_MARR_2"/>
    <property type="match status" value="1"/>
</dbReference>
<dbReference type="InterPro" id="IPR000835">
    <property type="entry name" value="HTH_MarR-typ"/>
</dbReference>
<proteinExistence type="predicted"/>
<dbReference type="PANTHER" id="PTHR33164">
    <property type="entry name" value="TRANSCRIPTIONAL REGULATOR, MARR FAMILY"/>
    <property type="match status" value="1"/>
</dbReference>
<evidence type="ECO:0000256" key="2">
    <source>
        <dbReference type="ARBA" id="ARBA00023125"/>
    </source>
</evidence>
<evidence type="ECO:0000313" key="6">
    <source>
        <dbReference type="EMBL" id="MBB5752936.1"/>
    </source>
</evidence>
<dbReference type="PRINTS" id="PR00598">
    <property type="entry name" value="HTHMARR"/>
</dbReference>
<keyword evidence="7" id="KW-1185">Reference proteome</keyword>
<dbReference type="SMART" id="SM00347">
    <property type="entry name" value="HTH_MARR"/>
    <property type="match status" value="1"/>
</dbReference>
<accession>A0A7W9FLQ7</accession>
<dbReference type="Gene3D" id="1.10.10.10">
    <property type="entry name" value="Winged helix-like DNA-binding domain superfamily/Winged helix DNA-binding domain"/>
    <property type="match status" value="1"/>
</dbReference>
<dbReference type="EMBL" id="JACHOO010000003">
    <property type="protein sequence ID" value="MBB5752936.1"/>
    <property type="molecule type" value="Genomic_DNA"/>
</dbReference>
<feature type="domain" description="HTH marR-type" evidence="5">
    <location>
        <begin position="47"/>
        <end position="179"/>
    </location>
</feature>
<dbReference type="PANTHER" id="PTHR33164:SF95">
    <property type="entry name" value="TRANSCRIPTIONAL REGULATOR"/>
    <property type="match status" value="1"/>
</dbReference>